<dbReference type="PROSITE" id="PS51257">
    <property type="entry name" value="PROKAR_LIPOPROTEIN"/>
    <property type="match status" value="1"/>
</dbReference>
<dbReference type="RefSeq" id="WP_010560994.1">
    <property type="nucleotide sequence ID" value="NZ_CP023398.1"/>
</dbReference>
<evidence type="ECO:0000313" key="2">
    <source>
        <dbReference type="Proteomes" id="UP001382455"/>
    </source>
</evidence>
<comment type="caution">
    <text evidence="1">The sequence shown here is derived from an EMBL/GenBank/DDBJ whole genome shotgun (WGS) entry which is preliminary data.</text>
</comment>
<keyword evidence="2" id="KW-1185">Reference proteome</keyword>
<protein>
    <submittedName>
        <fullName evidence="1">Uncharacterized protein</fullName>
    </submittedName>
</protein>
<evidence type="ECO:0000313" key="1">
    <source>
        <dbReference type="EMBL" id="MEI4548598.1"/>
    </source>
</evidence>
<dbReference type="Proteomes" id="UP001382455">
    <property type="component" value="Unassembled WGS sequence"/>
</dbReference>
<sequence length="78" mass="8498">MKQLITIALVGLLAACSSQNLTQEQKEGLNRCAQQNFQCESSCSNSSLNESMTNGVCMRKCVDEHNACKAQVGPEFIN</sequence>
<name>A0ABU8ENP7_9GAMM</name>
<accession>A0ABU8ENP7</accession>
<organism evidence="1 2">
    <name type="scientific">Pseudoalteromonas spongiae</name>
    <dbReference type="NCBI Taxonomy" id="298657"/>
    <lineage>
        <taxon>Bacteria</taxon>
        <taxon>Pseudomonadati</taxon>
        <taxon>Pseudomonadota</taxon>
        <taxon>Gammaproteobacteria</taxon>
        <taxon>Alteromonadales</taxon>
        <taxon>Pseudoalteromonadaceae</taxon>
        <taxon>Pseudoalteromonas</taxon>
    </lineage>
</organism>
<proteinExistence type="predicted"/>
<dbReference type="EMBL" id="JBAWKS010000001">
    <property type="protein sequence ID" value="MEI4548598.1"/>
    <property type="molecule type" value="Genomic_DNA"/>
</dbReference>
<gene>
    <name evidence="1" type="ORF">WAE96_02615</name>
</gene>
<reference evidence="1 2" key="1">
    <citation type="submission" date="2023-12" db="EMBL/GenBank/DDBJ databases">
        <title>Friends and Foes: Symbiotic and Algicidal bacterial influence on Karenia brevis blooms.</title>
        <authorList>
            <person name="Fei C."/>
            <person name="Mohamed A.R."/>
            <person name="Booker A."/>
            <person name="Arshad M."/>
            <person name="Klass S."/>
            <person name="Ahn S."/>
            <person name="Gilbert P.M."/>
            <person name="Heil C.A."/>
            <person name="Martinez J.M."/>
            <person name="Amin S.A."/>
        </authorList>
    </citation>
    <scope>NUCLEOTIDE SEQUENCE [LARGE SCALE GENOMIC DNA]</scope>
    <source>
        <strain evidence="1 2">CE15</strain>
    </source>
</reference>